<evidence type="ECO:0000259" key="3">
    <source>
        <dbReference type="PROSITE" id="PS50157"/>
    </source>
</evidence>
<dbReference type="GeneID" id="54566640"/>
<dbReference type="OrthoDB" id="6133115at2759"/>
<feature type="region of interest" description="Disordered" evidence="2">
    <location>
        <begin position="446"/>
        <end position="555"/>
    </location>
</feature>
<dbReference type="EMBL" id="ML993604">
    <property type="protein sequence ID" value="KAF2164405.1"/>
    <property type="molecule type" value="Genomic_DNA"/>
</dbReference>
<dbReference type="Proteomes" id="UP000799537">
    <property type="component" value="Unassembled WGS sequence"/>
</dbReference>
<keyword evidence="1" id="KW-0862">Zinc</keyword>
<dbReference type="Pfam" id="PF26082">
    <property type="entry name" value="zf-C2H2_AcuF"/>
    <property type="match status" value="1"/>
</dbReference>
<dbReference type="PANTHER" id="PTHR35391">
    <property type="entry name" value="C2H2-TYPE DOMAIN-CONTAINING PROTEIN-RELATED"/>
    <property type="match status" value="1"/>
</dbReference>
<dbReference type="GO" id="GO:0008270">
    <property type="term" value="F:zinc ion binding"/>
    <property type="evidence" value="ECO:0007669"/>
    <property type="project" value="UniProtKB-KW"/>
</dbReference>
<feature type="compositionally biased region" description="Polar residues" evidence="2">
    <location>
        <begin position="84"/>
        <end position="93"/>
    </location>
</feature>
<sequence>MSIAETVRQCIGAFDNATDIFGEDVLLDQLGRFRAWMGNVSAHTTGKRSLQYRLRESYYLSTTVIGYLTDLSAVLRGQERQNIHVGNNESDGNGSYDEDDQDDEDDGALFGIYESTPTASRSEAIEEISSIITCLMRVSMALRNPAKDDQVRYALDVSVEHFEPHDIEHVRTKFPRVGDDVVQTLTSALARHRRYFKYREDHHEKLNEGIDERQTNGEERPSTVATSLVLKEKVVSGLNTFNDTGSICTATSYATTRAGASHLSVPPLPDAGAEGEPFECPICFHVIEAPDERSWRRHVYEDLPPYVCITSDCGSRGRQFARRRDWRRHLKEHDTCWVCPFDCSDAFNDPGSFKKHLKAVHLHDKCDYAAENLLSSSARIGQGPECVRCPLCFEGKQDAKTYYKHLGHHMEQLALFALPSRLYGDAEESDSAPGESDVALNVASVPISSPEPASDGNFSPSGRFEPDTEVLGFGPGTRDGSYAASEVAPFNSDELSHPVEPVAKGEPPYLDQDQDQASRAEPLDRRSFHPRPSPEREADYPPTKSGHDSILGLPD</sequence>
<dbReference type="PROSITE" id="PS50157">
    <property type="entry name" value="ZINC_FINGER_C2H2_2"/>
    <property type="match status" value="1"/>
</dbReference>
<feature type="compositionally biased region" description="Acidic residues" evidence="2">
    <location>
        <begin position="96"/>
        <end position="107"/>
    </location>
</feature>
<dbReference type="AlphaFoldDB" id="A0A6A6CBI0"/>
<evidence type="ECO:0000256" key="1">
    <source>
        <dbReference type="PROSITE-ProRule" id="PRU00042"/>
    </source>
</evidence>
<keyword evidence="1" id="KW-0863">Zinc-finger</keyword>
<keyword evidence="1" id="KW-0479">Metal-binding</keyword>
<reference evidence="4" key="1">
    <citation type="journal article" date="2020" name="Stud. Mycol.">
        <title>101 Dothideomycetes genomes: a test case for predicting lifestyles and emergence of pathogens.</title>
        <authorList>
            <person name="Haridas S."/>
            <person name="Albert R."/>
            <person name="Binder M."/>
            <person name="Bloem J."/>
            <person name="Labutti K."/>
            <person name="Salamov A."/>
            <person name="Andreopoulos B."/>
            <person name="Baker S."/>
            <person name="Barry K."/>
            <person name="Bills G."/>
            <person name="Bluhm B."/>
            <person name="Cannon C."/>
            <person name="Castanera R."/>
            <person name="Culley D."/>
            <person name="Daum C."/>
            <person name="Ezra D."/>
            <person name="Gonzalez J."/>
            <person name="Henrissat B."/>
            <person name="Kuo A."/>
            <person name="Liang C."/>
            <person name="Lipzen A."/>
            <person name="Lutzoni F."/>
            <person name="Magnuson J."/>
            <person name="Mondo S."/>
            <person name="Nolan M."/>
            <person name="Ohm R."/>
            <person name="Pangilinan J."/>
            <person name="Park H.-J."/>
            <person name="Ramirez L."/>
            <person name="Alfaro M."/>
            <person name="Sun H."/>
            <person name="Tritt A."/>
            <person name="Yoshinaga Y."/>
            <person name="Zwiers L.-H."/>
            <person name="Turgeon B."/>
            <person name="Goodwin S."/>
            <person name="Spatafora J."/>
            <person name="Crous P."/>
            <person name="Grigoriev I."/>
        </authorList>
    </citation>
    <scope>NUCLEOTIDE SEQUENCE</scope>
    <source>
        <strain evidence="4">ATCC 36951</strain>
    </source>
</reference>
<gene>
    <name evidence="4" type="ORF">M409DRAFT_56674</name>
</gene>
<evidence type="ECO:0000256" key="2">
    <source>
        <dbReference type="SAM" id="MobiDB-lite"/>
    </source>
</evidence>
<evidence type="ECO:0000313" key="4">
    <source>
        <dbReference type="EMBL" id="KAF2164405.1"/>
    </source>
</evidence>
<feature type="compositionally biased region" description="Basic and acidic residues" evidence="2">
    <location>
        <begin position="516"/>
        <end position="539"/>
    </location>
</feature>
<organism evidence="4 5">
    <name type="scientific">Zasmidium cellare ATCC 36951</name>
    <dbReference type="NCBI Taxonomy" id="1080233"/>
    <lineage>
        <taxon>Eukaryota</taxon>
        <taxon>Fungi</taxon>
        <taxon>Dikarya</taxon>
        <taxon>Ascomycota</taxon>
        <taxon>Pezizomycotina</taxon>
        <taxon>Dothideomycetes</taxon>
        <taxon>Dothideomycetidae</taxon>
        <taxon>Mycosphaerellales</taxon>
        <taxon>Mycosphaerellaceae</taxon>
        <taxon>Zasmidium</taxon>
    </lineage>
</organism>
<dbReference type="RefSeq" id="XP_033665294.1">
    <property type="nucleotide sequence ID" value="XM_033813368.1"/>
</dbReference>
<dbReference type="PROSITE" id="PS00028">
    <property type="entry name" value="ZINC_FINGER_C2H2_1"/>
    <property type="match status" value="1"/>
</dbReference>
<dbReference type="InterPro" id="IPR058925">
    <property type="entry name" value="zf-C2H2_AcuF"/>
</dbReference>
<evidence type="ECO:0000313" key="5">
    <source>
        <dbReference type="Proteomes" id="UP000799537"/>
    </source>
</evidence>
<feature type="region of interest" description="Disordered" evidence="2">
    <location>
        <begin position="82"/>
        <end position="108"/>
    </location>
</feature>
<keyword evidence="5" id="KW-1185">Reference proteome</keyword>
<dbReference type="SMART" id="SM00355">
    <property type="entry name" value="ZnF_C2H2"/>
    <property type="match status" value="3"/>
</dbReference>
<name>A0A6A6CBI0_ZASCE</name>
<feature type="domain" description="C2H2-type" evidence="3">
    <location>
        <begin position="337"/>
        <end position="366"/>
    </location>
</feature>
<dbReference type="InterPro" id="IPR013087">
    <property type="entry name" value="Znf_C2H2_type"/>
</dbReference>
<accession>A0A6A6CBI0</accession>
<proteinExistence type="predicted"/>
<protein>
    <recommendedName>
        <fullName evidence="3">C2H2-type domain-containing protein</fullName>
    </recommendedName>
</protein>
<dbReference type="PANTHER" id="PTHR35391:SF7">
    <property type="entry name" value="C2H2-TYPE DOMAIN-CONTAINING PROTEIN"/>
    <property type="match status" value="1"/>
</dbReference>